<sequence>MQGSCASLWKSELGRNQRSDFRQPGSAILDAVFFSVKWEERRTYLAELPRARRPQATGAGADWGAAGRGQQLLGSAPPSHLGHSPAPAASQEPRLQRVANEPS</sequence>
<accession>L5M7D9</accession>
<evidence type="ECO:0000313" key="3">
    <source>
        <dbReference type="Proteomes" id="UP000010556"/>
    </source>
</evidence>
<proteinExistence type="predicted"/>
<evidence type="ECO:0000313" key="2">
    <source>
        <dbReference type="EMBL" id="ELK34514.1"/>
    </source>
</evidence>
<name>L5M7D9_MYODS</name>
<dbReference type="EMBL" id="KB103138">
    <property type="protein sequence ID" value="ELK34514.1"/>
    <property type="molecule type" value="Genomic_DNA"/>
</dbReference>
<dbReference type="AlphaFoldDB" id="L5M7D9"/>
<organism evidence="2 3">
    <name type="scientific">Myotis davidii</name>
    <name type="common">David's myotis</name>
    <dbReference type="NCBI Taxonomy" id="225400"/>
    <lineage>
        <taxon>Eukaryota</taxon>
        <taxon>Metazoa</taxon>
        <taxon>Chordata</taxon>
        <taxon>Craniata</taxon>
        <taxon>Vertebrata</taxon>
        <taxon>Euteleostomi</taxon>
        <taxon>Mammalia</taxon>
        <taxon>Eutheria</taxon>
        <taxon>Laurasiatheria</taxon>
        <taxon>Chiroptera</taxon>
        <taxon>Yangochiroptera</taxon>
        <taxon>Vespertilionidae</taxon>
        <taxon>Myotis</taxon>
    </lineage>
</organism>
<feature type="region of interest" description="Disordered" evidence="1">
    <location>
        <begin position="50"/>
        <end position="103"/>
    </location>
</feature>
<gene>
    <name evidence="2" type="ORF">MDA_GLEAN10025006</name>
</gene>
<reference evidence="3" key="1">
    <citation type="journal article" date="2013" name="Science">
        <title>Comparative analysis of bat genomes provides insight into the evolution of flight and immunity.</title>
        <authorList>
            <person name="Zhang G."/>
            <person name="Cowled C."/>
            <person name="Shi Z."/>
            <person name="Huang Z."/>
            <person name="Bishop-Lilly K.A."/>
            <person name="Fang X."/>
            <person name="Wynne J.W."/>
            <person name="Xiong Z."/>
            <person name="Baker M.L."/>
            <person name="Zhao W."/>
            <person name="Tachedjian M."/>
            <person name="Zhu Y."/>
            <person name="Zhou P."/>
            <person name="Jiang X."/>
            <person name="Ng J."/>
            <person name="Yang L."/>
            <person name="Wu L."/>
            <person name="Xiao J."/>
            <person name="Feng Y."/>
            <person name="Chen Y."/>
            <person name="Sun X."/>
            <person name="Zhang Y."/>
            <person name="Marsh G.A."/>
            <person name="Crameri G."/>
            <person name="Broder C.C."/>
            <person name="Frey K.G."/>
            <person name="Wang L.F."/>
            <person name="Wang J."/>
        </authorList>
    </citation>
    <scope>NUCLEOTIDE SEQUENCE [LARGE SCALE GENOMIC DNA]</scope>
</reference>
<dbReference type="Proteomes" id="UP000010556">
    <property type="component" value="Unassembled WGS sequence"/>
</dbReference>
<protein>
    <submittedName>
        <fullName evidence="2">Uncharacterized protein</fullName>
    </submittedName>
</protein>
<evidence type="ECO:0000256" key="1">
    <source>
        <dbReference type="SAM" id="MobiDB-lite"/>
    </source>
</evidence>
<feature type="compositionally biased region" description="Low complexity" evidence="1">
    <location>
        <begin position="56"/>
        <end position="69"/>
    </location>
</feature>
<keyword evidence="3" id="KW-1185">Reference proteome</keyword>